<dbReference type="OrthoDB" id="3227343at2759"/>
<proteinExistence type="predicted"/>
<name>A0A9P5WYF2_9AGAR</name>
<comment type="caution">
    <text evidence="1">The sequence shown here is derived from an EMBL/GenBank/DDBJ whole genome shotgun (WGS) entry which is preliminary data.</text>
</comment>
<feature type="non-terminal residue" evidence="1">
    <location>
        <position position="1"/>
    </location>
</feature>
<dbReference type="AlphaFoldDB" id="A0A9P5WYF2"/>
<accession>A0A9P5WYF2</accession>
<evidence type="ECO:0000313" key="1">
    <source>
        <dbReference type="EMBL" id="KAF9441163.1"/>
    </source>
</evidence>
<sequence>CVLADQRDWVSKLPSIKFAINSVQSKSTGFAPFFLNSGRILYPLIWDSGRPVEYAGVRNFAMKLKLAIIQAHDSIIAAQIKQTRNVNGHCW</sequence>
<reference evidence="1" key="1">
    <citation type="submission" date="2020-11" db="EMBL/GenBank/DDBJ databases">
        <authorList>
            <consortium name="DOE Joint Genome Institute"/>
            <person name="Ahrendt S."/>
            <person name="Riley R."/>
            <person name="Andreopoulos W."/>
            <person name="Labutti K."/>
            <person name="Pangilinan J."/>
            <person name="Ruiz-Duenas F.J."/>
            <person name="Barrasa J.M."/>
            <person name="Sanchez-Garcia M."/>
            <person name="Camarero S."/>
            <person name="Miyauchi S."/>
            <person name="Serrano A."/>
            <person name="Linde D."/>
            <person name="Babiker R."/>
            <person name="Drula E."/>
            <person name="Ayuso-Fernandez I."/>
            <person name="Pacheco R."/>
            <person name="Padilla G."/>
            <person name="Ferreira P."/>
            <person name="Barriuso J."/>
            <person name="Kellner H."/>
            <person name="Castanera R."/>
            <person name="Alfaro M."/>
            <person name="Ramirez L."/>
            <person name="Pisabarro A.G."/>
            <person name="Kuo A."/>
            <person name="Tritt A."/>
            <person name="Lipzen A."/>
            <person name="He G."/>
            <person name="Yan M."/>
            <person name="Ng V."/>
            <person name="Cullen D."/>
            <person name="Martin F."/>
            <person name="Rosso M.-N."/>
            <person name="Henrissat B."/>
            <person name="Hibbett D."/>
            <person name="Martinez A.T."/>
            <person name="Grigoriev I.V."/>
        </authorList>
    </citation>
    <scope>NUCLEOTIDE SEQUENCE</scope>
    <source>
        <strain evidence="1">MF-IS2</strain>
    </source>
</reference>
<gene>
    <name evidence="1" type="ORF">P691DRAFT_684817</name>
</gene>
<protein>
    <submittedName>
        <fullName evidence="1">Uncharacterized protein</fullName>
    </submittedName>
</protein>
<dbReference type="Proteomes" id="UP000807342">
    <property type="component" value="Unassembled WGS sequence"/>
</dbReference>
<dbReference type="EMBL" id="MU152031">
    <property type="protein sequence ID" value="KAF9441163.1"/>
    <property type="molecule type" value="Genomic_DNA"/>
</dbReference>
<keyword evidence="2" id="KW-1185">Reference proteome</keyword>
<organism evidence="1 2">
    <name type="scientific">Macrolepiota fuliginosa MF-IS2</name>
    <dbReference type="NCBI Taxonomy" id="1400762"/>
    <lineage>
        <taxon>Eukaryota</taxon>
        <taxon>Fungi</taxon>
        <taxon>Dikarya</taxon>
        <taxon>Basidiomycota</taxon>
        <taxon>Agaricomycotina</taxon>
        <taxon>Agaricomycetes</taxon>
        <taxon>Agaricomycetidae</taxon>
        <taxon>Agaricales</taxon>
        <taxon>Agaricineae</taxon>
        <taxon>Agaricaceae</taxon>
        <taxon>Macrolepiota</taxon>
    </lineage>
</organism>
<evidence type="ECO:0000313" key="2">
    <source>
        <dbReference type="Proteomes" id="UP000807342"/>
    </source>
</evidence>